<reference evidence="2 3" key="1">
    <citation type="submission" date="2019-02" db="EMBL/GenBank/DDBJ databases">
        <title>Pedobacter sp. nov., a novel speices isolated from soil of pinguins habitat in Antarcitica.</title>
        <authorList>
            <person name="He R.-H."/>
        </authorList>
    </citation>
    <scope>NUCLEOTIDE SEQUENCE [LARGE SCALE GENOMIC DNA]</scope>
    <source>
        <strain evidence="2 3">E01020</strain>
    </source>
</reference>
<proteinExistence type="predicted"/>
<evidence type="ECO:0000313" key="3">
    <source>
        <dbReference type="Proteomes" id="UP000295668"/>
    </source>
</evidence>
<keyword evidence="2" id="KW-0238">DNA-binding</keyword>
<dbReference type="AlphaFoldDB" id="A0A4R5MNW7"/>
<evidence type="ECO:0000259" key="1">
    <source>
        <dbReference type="Pfam" id="PF04014"/>
    </source>
</evidence>
<sequence>MQTKLIQIGNSKGIRIPKNYIEQFDLDKGKIEILIETDGIKIKSLSSIPSIETWELLFQQAEKSNEKPENDFFEGIANSIDDSDWTW</sequence>
<dbReference type="Proteomes" id="UP000295668">
    <property type="component" value="Unassembled WGS sequence"/>
</dbReference>
<protein>
    <submittedName>
        <fullName evidence="2">AbrB/MazE/SpoVT family DNA-binding domain-containing protein</fullName>
    </submittedName>
</protein>
<gene>
    <name evidence="2" type="ORF">EZJ43_00065</name>
</gene>
<organism evidence="2 3">
    <name type="scientific">Pedobacter changchengzhani</name>
    <dbReference type="NCBI Taxonomy" id="2529274"/>
    <lineage>
        <taxon>Bacteria</taxon>
        <taxon>Pseudomonadati</taxon>
        <taxon>Bacteroidota</taxon>
        <taxon>Sphingobacteriia</taxon>
        <taxon>Sphingobacteriales</taxon>
        <taxon>Sphingobacteriaceae</taxon>
        <taxon>Pedobacter</taxon>
    </lineage>
</organism>
<dbReference type="GO" id="GO:0003677">
    <property type="term" value="F:DNA binding"/>
    <property type="evidence" value="ECO:0007669"/>
    <property type="project" value="UniProtKB-KW"/>
</dbReference>
<dbReference type="SUPFAM" id="SSF89447">
    <property type="entry name" value="AbrB/MazE/MraZ-like"/>
    <property type="match status" value="1"/>
</dbReference>
<keyword evidence="3" id="KW-1185">Reference proteome</keyword>
<accession>A0A4R5MNW7</accession>
<dbReference type="InterPro" id="IPR007159">
    <property type="entry name" value="SpoVT-AbrB_dom"/>
</dbReference>
<evidence type="ECO:0000313" key="2">
    <source>
        <dbReference type="EMBL" id="TDG37530.1"/>
    </source>
</evidence>
<dbReference type="Gene3D" id="2.10.260.10">
    <property type="match status" value="1"/>
</dbReference>
<comment type="caution">
    <text evidence="2">The sequence shown here is derived from an EMBL/GenBank/DDBJ whole genome shotgun (WGS) entry which is preliminary data.</text>
</comment>
<dbReference type="OrthoDB" id="9795766at2"/>
<feature type="domain" description="SpoVT-AbrB" evidence="1">
    <location>
        <begin position="7"/>
        <end position="47"/>
    </location>
</feature>
<dbReference type="EMBL" id="SJCY01000001">
    <property type="protein sequence ID" value="TDG37530.1"/>
    <property type="molecule type" value="Genomic_DNA"/>
</dbReference>
<name>A0A4R5MNW7_9SPHI</name>
<dbReference type="InterPro" id="IPR037914">
    <property type="entry name" value="SpoVT-AbrB_sf"/>
</dbReference>
<dbReference type="RefSeq" id="WP_133260619.1">
    <property type="nucleotide sequence ID" value="NZ_SJCY01000001.1"/>
</dbReference>
<dbReference type="Pfam" id="PF04014">
    <property type="entry name" value="MazE_antitoxin"/>
    <property type="match status" value="1"/>
</dbReference>